<feature type="compositionally biased region" description="Basic and acidic residues" evidence="2">
    <location>
        <begin position="496"/>
        <end position="507"/>
    </location>
</feature>
<gene>
    <name evidence="3" type="ORF">PFISCL1PPCAC_19587</name>
</gene>
<feature type="compositionally biased region" description="Basic and acidic residues" evidence="2">
    <location>
        <begin position="421"/>
        <end position="437"/>
    </location>
</feature>
<sequence>MAEIGGSPTDCSAANLESTGNSPSTSNEPPKQAATKRRSVVEKDPTCAKKKRTAEELASTTKGRNMALKKQLREEKRQEKLREKKLEKKDISIEELLENRNSLLDRLQELEEREMEDNDKKEERLVEKERKMRDALLTVEARLKDRGALDDDGQSQQPNKLLDIHIEGWPCLDTQVQDFAMDRFYLEQYRESGVIMKSEDLVTIVSRVRSRDPHVKLPSESDNTFNDLLKRINLTILDAVHERRCEILHSNLEEYPGYDPSDAPPENKELNNETRKAYIEKLQDLIKDPDVNDATESTLDDQINLDEEGDDVAKEGDDDECDEAQECDEVIEETEEAVEKADEAMLRIKQELDDMAHEEDAMETVASSRIEGVGGNIEIDNSPNEAVAGCTVSTAISMEVKKEREEREVVEGGTSTTSPVEARDREETEERNIEKESQLSVQAMSDEGIKVMEEERRGIEGEEGQQGNHTLPAPLPKLSSNTIVLDDESEDEVEEREMNEGKVKVEAKGAVVVPPTTPQIGQTGPSPPKPIQRTPAEAWKLKAKEIQRWVNGLQSEESINQEVQVHTLDSDDDEDVEVLLDDFEMDSVSHSGLRLTRRATGAATPSAAAAAAVNRPAALPDTPPLTGPSPHEKETEGRQGGDETADDDVVEVIELD</sequence>
<name>A0AAV5WCZ1_9BILA</name>
<evidence type="ECO:0000256" key="2">
    <source>
        <dbReference type="SAM" id="MobiDB-lite"/>
    </source>
</evidence>
<dbReference type="EMBL" id="BTSY01000005">
    <property type="protein sequence ID" value="GMT28290.1"/>
    <property type="molecule type" value="Genomic_DNA"/>
</dbReference>
<feature type="region of interest" description="Disordered" evidence="2">
    <location>
        <begin position="1"/>
        <end position="80"/>
    </location>
</feature>
<evidence type="ECO:0000313" key="4">
    <source>
        <dbReference type="Proteomes" id="UP001432322"/>
    </source>
</evidence>
<proteinExistence type="predicted"/>
<feature type="compositionally biased region" description="Basic and acidic residues" evidence="2">
    <location>
        <begin position="401"/>
        <end position="410"/>
    </location>
</feature>
<keyword evidence="1" id="KW-0175">Coiled coil</keyword>
<accession>A0AAV5WCZ1</accession>
<keyword evidence="4" id="KW-1185">Reference proteome</keyword>
<feature type="compositionally biased region" description="Basic and acidic residues" evidence="2">
    <location>
        <begin position="71"/>
        <end position="80"/>
    </location>
</feature>
<evidence type="ECO:0000313" key="3">
    <source>
        <dbReference type="EMBL" id="GMT28290.1"/>
    </source>
</evidence>
<reference evidence="3" key="1">
    <citation type="submission" date="2023-10" db="EMBL/GenBank/DDBJ databases">
        <title>Genome assembly of Pristionchus species.</title>
        <authorList>
            <person name="Yoshida K."/>
            <person name="Sommer R.J."/>
        </authorList>
    </citation>
    <scope>NUCLEOTIDE SEQUENCE</scope>
    <source>
        <strain evidence="3">RS5133</strain>
    </source>
</reference>
<feature type="compositionally biased region" description="Basic and acidic residues" evidence="2">
    <location>
        <begin position="447"/>
        <end position="460"/>
    </location>
</feature>
<protein>
    <submittedName>
        <fullName evidence="3">Uncharacterized protein</fullName>
    </submittedName>
</protein>
<feature type="region of interest" description="Disordered" evidence="2">
    <location>
        <begin position="401"/>
        <end position="533"/>
    </location>
</feature>
<organism evidence="3 4">
    <name type="scientific">Pristionchus fissidentatus</name>
    <dbReference type="NCBI Taxonomy" id="1538716"/>
    <lineage>
        <taxon>Eukaryota</taxon>
        <taxon>Metazoa</taxon>
        <taxon>Ecdysozoa</taxon>
        <taxon>Nematoda</taxon>
        <taxon>Chromadorea</taxon>
        <taxon>Rhabditida</taxon>
        <taxon>Rhabditina</taxon>
        <taxon>Diplogasteromorpha</taxon>
        <taxon>Diplogasteroidea</taxon>
        <taxon>Neodiplogasteridae</taxon>
        <taxon>Pristionchus</taxon>
    </lineage>
</organism>
<feature type="region of interest" description="Disordered" evidence="2">
    <location>
        <begin position="606"/>
        <end position="656"/>
    </location>
</feature>
<feature type="compositionally biased region" description="Low complexity" evidence="2">
    <location>
        <begin position="508"/>
        <end position="524"/>
    </location>
</feature>
<dbReference type="Proteomes" id="UP001432322">
    <property type="component" value="Unassembled WGS sequence"/>
</dbReference>
<feature type="compositionally biased region" description="Polar residues" evidence="2">
    <location>
        <begin position="9"/>
        <end position="29"/>
    </location>
</feature>
<feature type="compositionally biased region" description="Low complexity" evidence="2">
    <location>
        <begin position="606"/>
        <end position="620"/>
    </location>
</feature>
<feature type="coiled-coil region" evidence="1">
    <location>
        <begin position="324"/>
        <end position="358"/>
    </location>
</feature>
<feature type="compositionally biased region" description="Acidic residues" evidence="2">
    <location>
        <begin position="485"/>
        <end position="495"/>
    </location>
</feature>
<dbReference type="AlphaFoldDB" id="A0AAV5WCZ1"/>
<feature type="compositionally biased region" description="Basic and acidic residues" evidence="2">
    <location>
        <begin position="630"/>
        <end position="641"/>
    </location>
</feature>
<evidence type="ECO:0000256" key="1">
    <source>
        <dbReference type="SAM" id="Coils"/>
    </source>
</evidence>
<comment type="caution">
    <text evidence="3">The sequence shown here is derived from an EMBL/GenBank/DDBJ whole genome shotgun (WGS) entry which is preliminary data.</text>
</comment>
<feature type="compositionally biased region" description="Acidic residues" evidence="2">
    <location>
        <begin position="643"/>
        <end position="656"/>
    </location>
</feature>